<gene>
    <name evidence="2" type="ORF">AVDCRST_MAG53-832</name>
</gene>
<reference evidence="2" key="1">
    <citation type="submission" date="2020-02" db="EMBL/GenBank/DDBJ databases">
        <authorList>
            <person name="Meier V. D."/>
        </authorList>
    </citation>
    <scope>NUCLEOTIDE SEQUENCE</scope>
    <source>
        <strain evidence="2">AVDCRST_MAG53</strain>
    </source>
</reference>
<name>A0A6J4RXN2_9ACTN</name>
<accession>A0A6J4RXN2</accession>
<feature type="compositionally biased region" description="Low complexity" evidence="1">
    <location>
        <begin position="84"/>
        <end position="101"/>
    </location>
</feature>
<protein>
    <submittedName>
        <fullName evidence="2">Uncharacterized protein</fullName>
    </submittedName>
</protein>
<feature type="region of interest" description="Disordered" evidence="1">
    <location>
        <begin position="81"/>
        <end position="101"/>
    </location>
</feature>
<feature type="region of interest" description="Disordered" evidence="1">
    <location>
        <begin position="15"/>
        <end position="34"/>
    </location>
</feature>
<evidence type="ECO:0000313" key="2">
    <source>
        <dbReference type="EMBL" id="CAA9484752.1"/>
    </source>
</evidence>
<evidence type="ECO:0000256" key="1">
    <source>
        <dbReference type="SAM" id="MobiDB-lite"/>
    </source>
</evidence>
<feature type="non-terminal residue" evidence="2">
    <location>
        <position position="1"/>
    </location>
</feature>
<proteinExistence type="predicted"/>
<dbReference type="AlphaFoldDB" id="A0A6J4RXN2"/>
<dbReference type="EMBL" id="CADCVR010000029">
    <property type="protein sequence ID" value="CAA9484752.1"/>
    <property type="molecule type" value="Genomic_DNA"/>
</dbReference>
<sequence length="245" mass="25561">ERALTAAEQRAAAAEGRLAARREQAQEAAPAAAAPDAQIIALQDELDAVRAHREELLTQVEELREAGTRDQRTITRLSTHLAEAGAAPDASPPDADTPPGTVREAVERAAARSAHLVFTDAATASAADSPYRRPGEILDALEKLDVIAGRYAGGEMGVSLTQAATEAGLTYKGNVSELARSRSPHDYAVTHDGHRLDLGPHLALGSGSGAGLIARIYLHVADGSGPVARGIYVGHVGRHLPDTTT</sequence>
<organism evidence="2">
    <name type="scientific">uncultured Solirubrobacteraceae bacterium</name>
    <dbReference type="NCBI Taxonomy" id="1162706"/>
    <lineage>
        <taxon>Bacteria</taxon>
        <taxon>Bacillati</taxon>
        <taxon>Actinomycetota</taxon>
        <taxon>Thermoleophilia</taxon>
        <taxon>Solirubrobacterales</taxon>
        <taxon>Solirubrobacteraceae</taxon>
        <taxon>environmental samples</taxon>
    </lineage>
</organism>